<dbReference type="AlphaFoldDB" id="A0AAV5CRV6"/>
<sequence>MNRAATGLAGIGRRIDTGPWKMASKAARQEMDVVLVAVARLSHEIGRKGEFELQCWTGCGQDEACHGRRDGRRRARRQE</sequence>
<reference evidence="1" key="1">
    <citation type="journal article" date="2018" name="DNA Res.">
        <title>Multiple hybrid de novo genome assembly of finger millet, an orphan allotetraploid crop.</title>
        <authorList>
            <person name="Hatakeyama M."/>
            <person name="Aluri S."/>
            <person name="Balachadran M.T."/>
            <person name="Sivarajan S.R."/>
            <person name="Patrignani A."/>
            <person name="Gruter S."/>
            <person name="Poveda L."/>
            <person name="Shimizu-Inatsugi R."/>
            <person name="Baeten J."/>
            <person name="Francoijs K.J."/>
            <person name="Nataraja K.N."/>
            <person name="Reddy Y.A.N."/>
            <person name="Phadnis S."/>
            <person name="Ravikumar R.L."/>
            <person name="Schlapbach R."/>
            <person name="Sreeman S.M."/>
            <person name="Shimizu K.K."/>
        </authorList>
    </citation>
    <scope>NUCLEOTIDE SEQUENCE</scope>
</reference>
<accession>A0AAV5CRV6</accession>
<name>A0AAV5CRV6_ELECO</name>
<proteinExistence type="predicted"/>
<evidence type="ECO:0000313" key="2">
    <source>
        <dbReference type="Proteomes" id="UP001054889"/>
    </source>
</evidence>
<organism evidence="1 2">
    <name type="scientific">Eleusine coracana subsp. coracana</name>
    <dbReference type="NCBI Taxonomy" id="191504"/>
    <lineage>
        <taxon>Eukaryota</taxon>
        <taxon>Viridiplantae</taxon>
        <taxon>Streptophyta</taxon>
        <taxon>Embryophyta</taxon>
        <taxon>Tracheophyta</taxon>
        <taxon>Spermatophyta</taxon>
        <taxon>Magnoliopsida</taxon>
        <taxon>Liliopsida</taxon>
        <taxon>Poales</taxon>
        <taxon>Poaceae</taxon>
        <taxon>PACMAD clade</taxon>
        <taxon>Chloridoideae</taxon>
        <taxon>Cynodonteae</taxon>
        <taxon>Eleusininae</taxon>
        <taxon>Eleusine</taxon>
    </lineage>
</organism>
<dbReference type="Proteomes" id="UP001054889">
    <property type="component" value="Unassembled WGS sequence"/>
</dbReference>
<keyword evidence="2" id="KW-1185">Reference proteome</keyword>
<dbReference type="EMBL" id="BQKI01000008">
    <property type="protein sequence ID" value="GJN00773.1"/>
    <property type="molecule type" value="Genomic_DNA"/>
</dbReference>
<protein>
    <submittedName>
        <fullName evidence="1">Uncharacterized protein</fullName>
    </submittedName>
</protein>
<evidence type="ECO:0000313" key="1">
    <source>
        <dbReference type="EMBL" id="GJN00773.1"/>
    </source>
</evidence>
<comment type="caution">
    <text evidence="1">The sequence shown here is derived from an EMBL/GenBank/DDBJ whole genome shotgun (WGS) entry which is preliminary data.</text>
</comment>
<gene>
    <name evidence="1" type="primary">ga17980</name>
    <name evidence="1" type="ORF">PR202_ga17980</name>
</gene>
<reference evidence="1" key="2">
    <citation type="submission" date="2021-12" db="EMBL/GenBank/DDBJ databases">
        <title>Resequencing data analysis of finger millet.</title>
        <authorList>
            <person name="Hatakeyama M."/>
            <person name="Aluri S."/>
            <person name="Balachadran M.T."/>
            <person name="Sivarajan S.R."/>
            <person name="Poveda L."/>
            <person name="Shimizu-Inatsugi R."/>
            <person name="Schlapbach R."/>
            <person name="Sreeman S.M."/>
            <person name="Shimizu K.K."/>
        </authorList>
    </citation>
    <scope>NUCLEOTIDE SEQUENCE</scope>
</reference>